<dbReference type="InterPro" id="IPR016181">
    <property type="entry name" value="Acyl_CoA_acyltransferase"/>
</dbReference>
<keyword evidence="4" id="KW-1185">Reference proteome</keyword>
<dbReference type="Gene3D" id="3.40.630.30">
    <property type="match status" value="1"/>
</dbReference>
<organism evidence="3 4">
    <name type="scientific">Pseudorhodobacter turbinis</name>
    <dbReference type="NCBI Taxonomy" id="2500533"/>
    <lineage>
        <taxon>Bacteria</taxon>
        <taxon>Pseudomonadati</taxon>
        <taxon>Pseudomonadota</taxon>
        <taxon>Alphaproteobacteria</taxon>
        <taxon>Rhodobacterales</taxon>
        <taxon>Paracoccaceae</taxon>
        <taxon>Pseudorhodobacter</taxon>
    </lineage>
</organism>
<dbReference type="EMBL" id="CP039964">
    <property type="protein sequence ID" value="QCO56216.1"/>
    <property type="molecule type" value="Genomic_DNA"/>
</dbReference>
<evidence type="ECO:0000313" key="4">
    <source>
        <dbReference type="Proteomes" id="UP000298631"/>
    </source>
</evidence>
<dbReference type="SUPFAM" id="SSF55729">
    <property type="entry name" value="Acyl-CoA N-acyltransferases (Nat)"/>
    <property type="match status" value="1"/>
</dbReference>
<feature type="domain" description="N-acetyltransferase" evidence="2">
    <location>
        <begin position="105"/>
        <end position="239"/>
    </location>
</feature>
<dbReference type="AlphaFoldDB" id="A0A4P8EH04"/>
<dbReference type="KEGG" id="pseb:EOK75_11035"/>
<dbReference type="PROSITE" id="PS51186">
    <property type="entry name" value="GNAT"/>
    <property type="match status" value="1"/>
</dbReference>
<name>A0A4P8EH04_9RHOB</name>
<protein>
    <submittedName>
        <fullName evidence="3">GNAT family N-acetyltransferase</fullName>
    </submittedName>
</protein>
<dbReference type="Pfam" id="PF00583">
    <property type="entry name" value="Acetyltransf_1"/>
    <property type="match status" value="1"/>
</dbReference>
<dbReference type="InterPro" id="IPR000182">
    <property type="entry name" value="GNAT_dom"/>
</dbReference>
<keyword evidence="3" id="KW-0808">Transferase</keyword>
<evidence type="ECO:0000313" key="3">
    <source>
        <dbReference type="EMBL" id="QCO56216.1"/>
    </source>
</evidence>
<dbReference type="GO" id="GO:0016747">
    <property type="term" value="F:acyltransferase activity, transferring groups other than amino-acyl groups"/>
    <property type="evidence" value="ECO:0007669"/>
    <property type="project" value="InterPro"/>
</dbReference>
<gene>
    <name evidence="3" type="ORF">EOK75_11035</name>
</gene>
<dbReference type="Proteomes" id="UP000298631">
    <property type="component" value="Chromosome"/>
</dbReference>
<proteinExistence type="predicted"/>
<sequence>MTKPIDIDAVTEATWPPASITQHGPWRVREGRSGGQRVSATTANGPVNASDIAQAEAAMAALGQTPLFMVRPSDAALDGLLDAQGYLRHDPVVIYAAPVTTLADPALSPMAAFTIWPPLGIATQLWAEAGIGAGRLAVMDRTQGPKTCLLGRVNDRAAGVAFIACHGKTAMLHALEISPSQRRNGAARNMMRAAAVWAADQGADTLCLAVTENNIAARALYANLGMDEVGAYHYRVKQG</sequence>
<evidence type="ECO:0000259" key="2">
    <source>
        <dbReference type="PROSITE" id="PS51186"/>
    </source>
</evidence>
<reference evidence="3 4" key="1">
    <citation type="submission" date="2019-05" db="EMBL/GenBank/DDBJ databases">
        <title>Pseudorhodobacter turbinis sp. nov., isolated from the gut of the Korean turban shell.</title>
        <authorList>
            <person name="Jeong Y.-S."/>
            <person name="Kang W.-R."/>
            <person name="Bae J.-W."/>
        </authorList>
    </citation>
    <scope>NUCLEOTIDE SEQUENCE [LARGE SCALE GENOMIC DNA]</scope>
    <source>
        <strain evidence="3 4">S12M18</strain>
    </source>
</reference>
<dbReference type="OrthoDB" id="7301318at2"/>
<accession>A0A4P8EH04</accession>
<evidence type="ECO:0000256" key="1">
    <source>
        <dbReference type="SAM" id="MobiDB-lite"/>
    </source>
</evidence>
<feature type="region of interest" description="Disordered" evidence="1">
    <location>
        <begin position="18"/>
        <end position="44"/>
    </location>
</feature>
<dbReference type="RefSeq" id="WP_137194000.1">
    <property type="nucleotide sequence ID" value="NZ_CP039964.1"/>
</dbReference>